<protein>
    <submittedName>
        <fullName evidence="3">Uncharacterized protein</fullName>
    </submittedName>
</protein>
<keyword evidence="2" id="KW-0812">Transmembrane</keyword>
<keyword evidence="2" id="KW-1133">Transmembrane helix</keyword>
<comment type="caution">
    <text evidence="3">The sequence shown here is derived from an EMBL/GenBank/DDBJ whole genome shotgun (WGS) entry which is preliminary data.</text>
</comment>
<keyword evidence="4" id="KW-1185">Reference proteome</keyword>
<proteinExistence type="predicted"/>
<feature type="region of interest" description="Disordered" evidence="1">
    <location>
        <begin position="195"/>
        <end position="220"/>
    </location>
</feature>
<evidence type="ECO:0000313" key="3">
    <source>
        <dbReference type="EMBL" id="CAJ0564520.1"/>
    </source>
</evidence>
<dbReference type="AlphaFoldDB" id="A0AA36C8V8"/>
<keyword evidence="2" id="KW-0472">Membrane</keyword>
<name>A0AA36C8V8_9BILA</name>
<feature type="transmembrane region" description="Helical" evidence="2">
    <location>
        <begin position="167"/>
        <end position="191"/>
    </location>
</feature>
<accession>A0AA36C8V8</accession>
<evidence type="ECO:0000256" key="2">
    <source>
        <dbReference type="SAM" id="Phobius"/>
    </source>
</evidence>
<organism evidence="3 4">
    <name type="scientific">Mesorhabditis spiculigera</name>
    <dbReference type="NCBI Taxonomy" id="96644"/>
    <lineage>
        <taxon>Eukaryota</taxon>
        <taxon>Metazoa</taxon>
        <taxon>Ecdysozoa</taxon>
        <taxon>Nematoda</taxon>
        <taxon>Chromadorea</taxon>
        <taxon>Rhabditida</taxon>
        <taxon>Rhabditina</taxon>
        <taxon>Rhabditomorpha</taxon>
        <taxon>Rhabditoidea</taxon>
        <taxon>Rhabditidae</taxon>
        <taxon>Mesorhabditinae</taxon>
        <taxon>Mesorhabditis</taxon>
    </lineage>
</organism>
<sequence length="220" mass="24133">MLVSALLISSIVATPIGSATDSQLAGIDRQRRDGDTKCPEFRPFVCYVYEALGQDYPAWLKKVGDDSDEDNMKCATCSVEKFKECLGTATFIADIAAAVSYPRCIKTDGLPADQKAVVQADELLDCDKNPFYKELGHESLSVTKLPLCSDVDPNQKFCLSTEGDGKLLTVIIIVVAIVVVVLIVGIAAFMWRRSRREKPEKSKPHTPKKQKKESGDDDDA</sequence>
<evidence type="ECO:0000256" key="1">
    <source>
        <dbReference type="SAM" id="MobiDB-lite"/>
    </source>
</evidence>
<dbReference type="EMBL" id="CATQJA010000888">
    <property type="protein sequence ID" value="CAJ0564520.1"/>
    <property type="molecule type" value="Genomic_DNA"/>
</dbReference>
<feature type="non-terminal residue" evidence="3">
    <location>
        <position position="1"/>
    </location>
</feature>
<dbReference type="Proteomes" id="UP001177023">
    <property type="component" value="Unassembled WGS sequence"/>
</dbReference>
<reference evidence="3" key="1">
    <citation type="submission" date="2023-06" db="EMBL/GenBank/DDBJ databases">
        <authorList>
            <person name="Delattre M."/>
        </authorList>
    </citation>
    <scope>NUCLEOTIDE SEQUENCE</scope>
    <source>
        <strain evidence="3">AF72</strain>
    </source>
</reference>
<evidence type="ECO:0000313" key="4">
    <source>
        <dbReference type="Proteomes" id="UP001177023"/>
    </source>
</evidence>
<gene>
    <name evidence="3" type="ORF">MSPICULIGERA_LOCUS3194</name>
</gene>